<keyword evidence="2 5" id="KW-0812">Transmembrane</keyword>
<keyword evidence="3 5" id="KW-1133">Transmembrane helix</keyword>
<dbReference type="InterPro" id="IPR013525">
    <property type="entry name" value="ABC2_TM"/>
</dbReference>
<evidence type="ECO:0000256" key="4">
    <source>
        <dbReference type="ARBA" id="ARBA00023136"/>
    </source>
</evidence>
<keyword evidence="4 5" id="KW-0472">Membrane</keyword>
<feature type="transmembrane region" description="Helical" evidence="5">
    <location>
        <begin position="302"/>
        <end position="320"/>
    </location>
</feature>
<dbReference type="EMBL" id="LJZV01000003">
    <property type="protein sequence ID" value="KZD94377.1"/>
    <property type="molecule type" value="Genomic_DNA"/>
</dbReference>
<dbReference type="GO" id="GO:0140359">
    <property type="term" value="F:ABC-type transporter activity"/>
    <property type="evidence" value="ECO:0007669"/>
    <property type="project" value="InterPro"/>
</dbReference>
<evidence type="ECO:0000313" key="8">
    <source>
        <dbReference type="EMBL" id="MBO3795520.1"/>
    </source>
</evidence>
<comment type="caution">
    <text evidence="8">The sequence shown here is derived from an EMBL/GenBank/DDBJ whole genome shotgun (WGS) entry which is preliminary data.</text>
</comment>
<dbReference type="PANTHER" id="PTHR43471:SF3">
    <property type="entry name" value="ABC TRANSPORTER PERMEASE PROTEIN NATB"/>
    <property type="match status" value="1"/>
</dbReference>
<feature type="transmembrane region" description="Helical" evidence="5">
    <location>
        <begin position="20"/>
        <end position="38"/>
    </location>
</feature>
<evidence type="ECO:0000259" key="6">
    <source>
        <dbReference type="Pfam" id="PF12698"/>
    </source>
</evidence>
<dbReference type="Pfam" id="PF12698">
    <property type="entry name" value="ABC2_membrane_3"/>
    <property type="match status" value="1"/>
</dbReference>
<evidence type="ECO:0000256" key="1">
    <source>
        <dbReference type="ARBA" id="ARBA00004141"/>
    </source>
</evidence>
<dbReference type="EMBL" id="JAGFPW010000013">
    <property type="protein sequence ID" value="MBO3795520.1"/>
    <property type="molecule type" value="Genomic_DNA"/>
</dbReference>
<dbReference type="Proteomes" id="UP000665181">
    <property type="component" value="Unassembled WGS sequence"/>
</dbReference>
<feature type="domain" description="ABC-2 type transporter transmembrane" evidence="6">
    <location>
        <begin position="18"/>
        <end position="373"/>
    </location>
</feature>
<feature type="transmembrane region" description="Helical" evidence="5">
    <location>
        <begin position="353"/>
        <end position="377"/>
    </location>
</feature>
<evidence type="ECO:0000256" key="5">
    <source>
        <dbReference type="SAM" id="Phobius"/>
    </source>
</evidence>
<dbReference type="GO" id="GO:0016020">
    <property type="term" value="C:membrane"/>
    <property type="evidence" value="ECO:0007669"/>
    <property type="project" value="UniProtKB-SubCell"/>
</dbReference>
<comment type="subcellular location">
    <subcellularLocation>
        <location evidence="1">Membrane</location>
        <topology evidence="1">Multi-pass membrane protein</topology>
    </subcellularLocation>
</comment>
<accession>A0A162UPH5</accession>
<evidence type="ECO:0000313" key="10">
    <source>
        <dbReference type="Proteomes" id="UP000665181"/>
    </source>
</evidence>
<feature type="transmembrane region" description="Helical" evidence="5">
    <location>
        <begin position="226"/>
        <end position="246"/>
    </location>
</feature>
<proteinExistence type="predicted"/>
<dbReference type="AlphaFoldDB" id="A0A162UPH5"/>
<dbReference type="PANTHER" id="PTHR43471">
    <property type="entry name" value="ABC TRANSPORTER PERMEASE"/>
    <property type="match status" value="1"/>
</dbReference>
<feature type="transmembrane region" description="Helical" evidence="5">
    <location>
        <begin position="266"/>
        <end position="290"/>
    </location>
</feature>
<dbReference type="RefSeq" id="WP_042977286.1">
    <property type="nucleotide sequence ID" value="NZ_JAGFPW010000013.1"/>
</dbReference>
<dbReference type="Proteomes" id="UP000076442">
    <property type="component" value="Unassembled WGS sequence"/>
</dbReference>
<feature type="transmembrane region" description="Helical" evidence="5">
    <location>
        <begin position="172"/>
        <end position="196"/>
    </location>
</feature>
<name>A0A162UPH5_BACIU</name>
<protein>
    <submittedName>
        <fullName evidence="7">Catalyses ATP-dependent electrogenic Na+ extrusion without mechanistically coupled H+ or K+ uptake</fullName>
    </submittedName>
    <submittedName>
        <fullName evidence="8">Sodium ABC transporter permease NatB</fullName>
    </submittedName>
</protein>
<gene>
    <name evidence="8" type="primary">natB</name>
    <name evidence="7" type="ORF">B4122_1073</name>
    <name evidence="8" type="ORF">J5227_14660</name>
</gene>
<organism evidence="8 10">
    <name type="scientific">Bacillus subtilis</name>
    <dbReference type="NCBI Taxonomy" id="1423"/>
    <lineage>
        <taxon>Bacteria</taxon>
        <taxon>Bacillati</taxon>
        <taxon>Bacillota</taxon>
        <taxon>Bacilli</taxon>
        <taxon>Bacillales</taxon>
        <taxon>Bacillaceae</taxon>
        <taxon>Bacillus</taxon>
    </lineage>
</organism>
<evidence type="ECO:0000313" key="9">
    <source>
        <dbReference type="Proteomes" id="UP000076442"/>
    </source>
</evidence>
<evidence type="ECO:0000256" key="3">
    <source>
        <dbReference type="ARBA" id="ARBA00022989"/>
    </source>
</evidence>
<dbReference type="Gene3D" id="3.40.1710.10">
    <property type="entry name" value="abc type-2 transporter like domain"/>
    <property type="match status" value="1"/>
</dbReference>
<evidence type="ECO:0000313" key="7">
    <source>
        <dbReference type="EMBL" id="KZD94377.1"/>
    </source>
</evidence>
<sequence>MLSHIYKKEMIDALRDRKTILLTILVPMIMMLGLVFFYESMLSDKGEQYTLAVGHSLPPALESNLNEIDEISVKTFAKPEEAVDEGKADAYLNVPKEFDSYVNSMTPFKVDVYGNSIDQGSSNAMQLVQSALDQYKNEIVQQRLTNKHIDQSVIQPFTIQQKEADEEKGTSAIMLSAILPMLILTSIVSGAMPIALDIMAGEKDRKSIEALLLTPVSRNKVLVGKWLAVSTFAVASGVLALVFLILSTVLFTENLKTAFQLGDHMWSVIGASALIIVLSALLISAMELFISIMSSSVKEAQSYMSLVVFLPVFPMFFIFSKAPNQFDLSYFLIPFLNLHALFKQLLFGMVDPAAILSTSGTIAVLIAIFFLLARACFLKDKWVLPK</sequence>
<reference evidence="7 9" key="1">
    <citation type="submission" date="2015-09" db="EMBL/GenBank/DDBJ databases">
        <title>Spore heat resistance.</title>
        <authorList>
            <person name="Boekhorst J."/>
            <person name="Berendsen E.M."/>
            <person name="Wells-Bennik M.H."/>
            <person name="Kuipers O.P."/>
        </authorList>
    </citation>
    <scope>NUCLEOTIDE SEQUENCE [LARGE SCALE GENOMIC DNA]</scope>
    <source>
        <strain evidence="7 9">B4122</strain>
    </source>
</reference>
<evidence type="ECO:0000256" key="2">
    <source>
        <dbReference type="ARBA" id="ARBA00022692"/>
    </source>
</evidence>
<reference evidence="8" key="2">
    <citation type="submission" date="2021-03" db="EMBL/GenBank/DDBJ databases">
        <title>Isolation of Bacillus subtilis from fermented food sample.</title>
        <authorList>
            <person name="Lakshmanan V."/>
            <person name="Athira K."/>
            <person name="Rajagopal K."/>
        </authorList>
    </citation>
    <scope>NUCLEOTIDE SEQUENCE</scope>
    <source>
        <strain evidence="8">S1</strain>
    </source>
</reference>